<accession>A0A1Q1FXR9</accession>
<comment type="caution">
    <text evidence="6">The sequence shown here is derived from an EMBL/GenBank/DDBJ whole genome shotgun (WGS) entry which is preliminary data.</text>
</comment>
<dbReference type="InterPro" id="IPR000843">
    <property type="entry name" value="HTH_LacI"/>
</dbReference>
<dbReference type="SUPFAM" id="SSF47413">
    <property type="entry name" value="lambda repressor-like DNA-binding domains"/>
    <property type="match status" value="1"/>
</dbReference>
<dbReference type="PRINTS" id="PR00036">
    <property type="entry name" value="HTHLACI"/>
</dbReference>
<dbReference type="PROSITE" id="PS00356">
    <property type="entry name" value="HTH_LACI_1"/>
    <property type="match status" value="1"/>
</dbReference>
<dbReference type="Gene3D" id="3.40.50.2300">
    <property type="match status" value="2"/>
</dbReference>
<dbReference type="SMART" id="SM00354">
    <property type="entry name" value="HTH_LACI"/>
    <property type="match status" value="1"/>
</dbReference>
<dbReference type="Gene3D" id="1.10.260.40">
    <property type="entry name" value="lambda repressor-like DNA-binding domains"/>
    <property type="match status" value="1"/>
</dbReference>
<evidence type="ECO:0000256" key="2">
    <source>
        <dbReference type="ARBA" id="ARBA00023125"/>
    </source>
</evidence>
<evidence type="ECO:0000256" key="1">
    <source>
        <dbReference type="ARBA" id="ARBA00023015"/>
    </source>
</evidence>
<dbReference type="PANTHER" id="PTHR30146:SF24">
    <property type="entry name" value="XYLOSE OPERON REGULATORY PROTEIN"/>
    <property type="match status" value="1"/>
</dbReference>
<dbReference type="AlphaFoldDB" id="A0A1Q1FXR9"/>
<reference evidence="6 8" key="2">
    <citation type="submission" date="2019-02" db="EMBL/GenBank/DDBJ databases">
        <title>From farm to fork: dissemination of Tn554::fexA-optrA in linezolid-resistant Enterococcus faecalis clones from chicken feces and meat in Tunisia.</title>
        <authorList>
            <person name="Tedim A.P."/>
            <person name="Elghaieb H."/>
            <person name="Abbassi M.S."/>
            <person name="Novais C."/>
            <person name="Hassen A."/>
            <person name="Peixe L."/>
            <person name="Freitas A.R."/>
        </authorList>
    </citation>
    <scope>NUCLEOTIDE SEQUENCE [LARGE SCALE GENOMIC DNA]</scope>
    <source>
        <strain evidence="6 8">728T</strain>
    </source>
</reference>
<evidence type="ECO:0000313" key="6">
    <source>
        <dbReference type="EMBL" id="RYU33782.1"/>
    </source>
</evidence>
<dbReference type="Proteomes" id="UP000281488">
    <property type="component" value="Unassembled WGS sequence"/>
</dbReference>
<dbReference type="InterPro" id="IPR028082">
    <property type="entry name" value="Peripla_BP_I"/>
</dbReference>
<gene>
    <name evidence="5" type="ORF">EGW16_14515</name>
    <name evidence="6" type="ORF">EU507_06460</name>
</gene>
<evidence type="ECO:0000313" key="8">
    <source>
        <dbReference type="Proteomes" id="UP000292223"/>
    </source>
</evidence>
<organism evidence="6 8">
    <name type="scientific">Enterococcus faecalis</name>
    <name type="common">Streptococcus faecalis</name>
    <dbReference type="NCBI Taxonomy" id="1351"/>
    <lineage>
        <taxon>Bacteria</taxon>
        <taxon>Bacillati</taxon>
        <taxon>Bacillota</taxon>
        <taxon>Bacilli</taxon>
        <taxon>Lactobacillales</taxon>
        <taxon>Enterococcaceae</taxon>
        <taxon>Enterococcus</taxon>
    </lineage>
</organism>
<keyword evidence="2" id="KW-0238">DNA-binding</keyword>
<evidence type="ECO:0000313" key="7">
    <source>
        <dbReference type="Proteomes" id="UP000281488"/>
    </source>
</evidence>
<dbReference type="Pfam" id="PF13377">
    <property type="entry name" value="Peripla_BP_3"/>
    <property type="match status" value="1"/>
</dbReference>
<sequence>MLILIHKVKRLTLFDRSVFVKKITIKDIAREAGVSIATVSNVINNKANRVSEKKKREIHELMDKYNYAPNLNARSLVAQESKMIGILYYSIKEEIDFGDPFIADLMTGLEFEAKRQGTFILFHGFNELKDIDLLQRNWNFDGFIIIGAFKNIITELVKKISKPMVFIDSYYDLSIQNPQILFVNNDDRKLAYEATKVLLNYGYRNIAFFSPAFSLKDDGVVPQRYLGYLDALLEFGLAADDKLLFSEEKLTNFIEAEETYSASIINSDYLAAQYLYKLRERNQQFKSLISFDNNIFSQLLNPPLSTVDLRQKEKGRIAVKLINDMLQRSEKQFERNIMIEGQLISRESVLERTE</sequence>
<proteinExistence type="predicted"/>
<dbReference type="CDD" id="cd06267">
    <property type="entry name" value="PBP1_LacI_sugar_binding-like"/>
    <property type="match status" value="1"/>
</dbReference>
<dbReference type="InterPro" id="IPR046335">
    <property type="entry name" value="LacI/GalR-like_sensor"/>
</dbReference>
<dbReference type="PANTHER" id="PTHR30146">
    <property type="entry name" value="LACI-RELATED TRANSCRIPTIONAL REPRESSOR"/>
    <property type="match status" value="1"/>
</dbReference>
<dbReference type="GO" id="GO:0000976">
    <property type="term" value="F:transcription cis-regulatory region binding"/>
    <property type="evidence" value="ECO:0007669"/>
    <property type="project" value="TreeGrafter"/>
</dbReference>
<dbReference type="SUPFAM" id="SSF53822">
    <property type="entry name" value="Periplasmic binding protein-like I"/>
    <property type="match status" value="1"/>
</dbReference>
<feature type="domain" description="HTH lacI-type" evidence="4">
    <location>
        <begin position="23"/>
        <end position="78"/>
    </location>
</feature>
<dbReference type="InterPro" id="IPR010982">
    <property type="entry name" value="Lambda_DNA-bd_dom_sf"/>
</dbReference>
<evidence type="ECO:0000259" key="4">
    <source>
        <dbReference type="PROSITE" id="PS50932"/>
    </source>
</evidence>
<keyword evidence="1" id="KW-0805">Transcription regulation</keyword>
<name>A0A1Q1FXR9_ENTFL</name>
<dbReference type="EMBL" id="SEWT01000003">
    <property type="protein sequence ID" value="RYU33782.1"/>
    <property type="molecule type" value="Genomic_DNA"/>
</dbReference>
<dbReference type="CDD" id="cd01392">
    <property type="entry name" value="HTH_LacI"/>
    <property type="match status" value="1"/>
</dbReference>
<dbReference type="EMBL" id="RKMZ01000010">
    <property type="protein sequence ID" value="ROX30294.1"/>
    <property type="molecule type" value="Genomic_DNA"/>
</dbReference>
<dbReference type="GO" id="GO:0003700">
    <property type="term" value="F:DNA-binding transcription factor activity"/>
    <property type="evidence" value="ECO:0007669"/>
    <property type="project" value="TreeGrafter"/>
</dbReference>
<protein>
    <submittedName>
        <fullName evidence="6">LacI family transcriptional regulator</fullName>
    </submittedName>
</protein>
<keyword evidence="3" id="KW-0804">Transcription</keyword>
<dbReference type="Pfam" id="PF00356">
    <property type="entry name" value="LacI"/>
    <property type="match status" value="1"/>
</dbReference>
<dbReference type="Proteomes" id="UP000292223">
    <property type="component" value="Unassembled WGS sequence"/>
</dbReference>
<reference evidence="5 7" key="1">
    <citation type="submission" date="2018-10" db="EMBL/GenBank/DDBJ databases">
        <title>Genotypes and phenotypes of Enterococci isolated from broiler chickens.</title>
        <authorList>
            <person name="Muhammad A.R."/>
            <person name="Diarra M.S."/>
        </authorList>
    </citation>
    <scope>NUCLEOTIDE SEQUENCE [LARGE SCALE GENOMIC DNA]</scope>
    <source>
        <strain evidence="5 7">LIT2 A36'</strain>
    </source>
</reference>
<evidence type="ECO:0000313" key="5">
    <source>
        <dbReference type="EMBL" id="ROX30294.1"/>
    </source>
</evidence>
<evidence type="ECO:0000256" key="3">
    <source>
        <dbReference type="ARBA" id="ARBA00023163"/>
    </source>
</evidence>
<dbReference type="PROSITE" id="PS50932">
    <property type="entry name" value="HTH_LACI_2"/>
    <property type="match status" value="1"/>
</dbReference>